<dbReference type="Proteomes" id="UP000092716">
    <property type="component" value="Chromosome 11"/>
</dbReference>
<feature type="compositionally biased region" description="Polar residues" evidence="1">
    <location>
        <begin position="257"/>
        <end position="268"/>
    </location>
</feature>
<dbReference type="KEGG" id="pcot:PCOAH_00032660"/>
<evidence type="ECO:0000313" key="2">
    <source>
        <dbReference type="EMBL" id="ANQ09123.1"/>
    </source>
</evidence>
<dbReference type="RefSeq" id="XP_019915818.1">
    <property type="nucleotide sequence ID" value="XM_020060061.1"/>
</dbReference>
<keyword evidence="3" id="KW-1185">Reference proteome</keyword>
<feature type="compositionally biased region" description="Basic and acidic residues" evidence="1">
    <location>
        <begin position="191"/>
        <end position="212"/>
    </location>
</feature>
<feature type="region of interest" description="Disordered" evidence="1">
    <location>
        <begin position="940"/>
        <end position="974"/>
    </location>
</feature>
<feature type="compositionally biased region" description="Polar residues" evidence="1">
    <location>
        <begin position="1246"/>
        <end position="1258"/>
    </location>
</feature>
<feature type="compositionally biased region" description="Polar residues" evidence="1">
    <location>
        <begin position="660"/>
        <end position="676"/>
    </location>
</feature>
<feature type="compositionally biased region" description="Basic and acidic residues" evidence="1">
    <location>
        <begin position="272"/>
        <end position="288"/>
    </location>
</feature>
<feature type="compositionally biased region" description="Polar residues" evidence="1">
    <location>
        <begin position="1014"/>
        <end position="1028"/>
    </location>
</feature>
<feature type="region of interest" description="Disordered" evidence="1">
    <location>
        <begin position="1001"/>
        <end position="1101"/>
    </location>
</feature>
<sequence length="1271" mass="143539">MNIQKEEKNGTTGKYDDAKKENKHNNQECYTTNLINTDDKVNLLKNSNNANGSSEEIVGEKFKVNINQSVLKEGTTTAPVFKSDDDTIDDAKKKGNEEVHYKGSTGAAGGTPVKTSTEGVAHDKNSSVCNHNNFAKGGDNNYQHGCSSWGSTPKGENDDNKQVDTSVEAPPFNSPQKGSNNDVEEAQNAKMENRVSSKKENATMGEGEKQNEPIHSTNMNKSKGVMKDDLDIISQEGGKTEQGPKDDHPNDHIKPSVNGTASWSSKNTCPFKRNEYQKDKEKSSEDTRSNNVTIQKNGNYKKFPALNNAKNGTSFKKEVRRNNPNIGSSNRKSENYKTFGHSKRDECWKSCIDKNEDYSNTSGDYVRSGENYKNEKSYTHRGNSPNSSNNSHGRNEPHRVNEGGFRNGNPYTYRNAVNGGYKNVGGTGQMGNSVKMNDNFHNANNYKMNNYRNLFRNGNNEDTTGSANKYGEKGGNHNHSAYWMNQNEQHERYEQNGKNENFNFRRNNFKNKKVSTGVKQDARFDVAEKYAKKYDSNYFERNDSTNVGNHNGGASKKKVNSLIKQTGSTNYSKHLPIIGDTKGKETNGYEENDSIEVFTEGDASRNSIELVYKEVIHTVNHTSSSGTYNNSGEKTHNHIPRGGKKNSTAMGSPSHHGNIDQANKTYTKLTHTNNGKENQKESISDGGNSDHIGNENKWSFIRREDISDSGRSKINNSGEKDVMKGIRGKEYKEDYPKLEGEGSGAHVKKIERRAKQFTAHQGDFTKSHVPTYGNEYHHEAPNVDMKDHTNSLQSEKDKNPKNGKKQNHSNGPENKRKIWTPKIDQRSRNTDAVTLSSNFKELECWMNGRYNKLLEKYMDQENGKKNNSEIFEGEIKVYELCEDYTNSDVEKDSHENLSQMTETLESRYITEEDAAESKDNTDVQTNSEIENEKKLMIEGRGEFPTRKNKGEHVDNTVGDSYNPGKSNYFSGSKNHMHVLNSNAAHQGEKKYYQRNNNYRSNQQKRPSQLLHKNGPQNNKAPFFSSSSGKKWDNWGRTGGEEVVENSIEDEKLEGKLEENTDPNAEYNTDNNTDANATPSVRKYSARNKNNQGEEKASDSNFNRKIYYEKGPAGKWFGSSNITTKKPTSNNEFYKNKYHAGDQKNDYMKNEMNNGTFYKSNRQPIGQHNNKKNNWSAKLINDRFGNRYEEPFGEPFGERLNERFSKQNNSNDMDHTSGTFYASKKSVNNYVLLRNEMGSVAANNFNSAGNNKKSNSTYLTAKREGAKNTHYE</sequence>
<feature type="compositionally biased region" description="Low complexity" evidence="1">
    <location>
        <begin position="1067"/>
        <end position="1077"/>
    </location>
</feature>
<organism evidence="2 3">
    <name type="scientific">Plasmodium coatneyi</name>
    <dbReference type="NCBI Taxonomy" id="208452"/>
    <lineage>
        <taxon>Eukaryota</taxon>
        <taxon>Sar</taxon>
        <taxon>Alveolata</taxon>
        <taxon>Apicomplexa</taxon>
        <taxon>Aconoidasida</taxon>
        <taxon>Haemosporida</taxon>
        <taxon>Plasmodiidae</taxon>
        <taxon>Plasmodium</taxon>
    </lineage>
</organism>
<feature type="compositionally biased region" description="Basic and acidic residues" evidence="1">
    <location>
        <begin position="238"/>
        <end position="254"/>
    </location>
</feature>
<name>A0A1B1E297_9APIC</name>
<accession>A0A1B1E297</accession>
<feature type="compositionally biased region" description="Polar residues" evidence="1">
    <location>
        <begin position="957"/>
        <end position="974"/>
    </location>
</feature>
<feature type="region of interest" description="Disordered" evidence="1">
    <location>
        <begin position="764"/>
        <end position="825"/>
    </location>
</feature>
<evidence type="ECO:0000313" key="3">
    <source>
        <dbReference type="Proteomes" id="UP000092716"/>
    </source>
</evidence>
<evidence type="ECO:0000256" key="1">
    <source>
        <dbReference type="SAM" id="MobiDB-lite"/>
    </source>
</evidence>
<protein>
    <submittedName>
        <fullName evidence="2">Uncharacterized protein</fullName>
    </submittedName>
</protein>
<feature type="region of interest" description="Disordered" evidence="1">
    <location>
        <begin position="359"/>
        <end position="408"/>
    </location>
</feature>
<dbReference type="EMBL" id="CP016249">
    <property type="protein sequence ID" value="ANQ09123.1"/>
    <property type="molecule type" value="Genomic_DNA"/>
</dbReference>
<feature type="region of interest" description="Disordered" evidence="1">
    <location>
        <begin position="1246"/>
        <end position="1271"/>
    </location>
</feature>
<feature type="region of interest" description="Disordered" evidence="1">
    <location>
        <begin position="1"/>
        <end position="26"/>
    </location>
</feature>
<feature type="compositionally biased region" description="Polar residues" evidence="1">
    <location>
        <begin position="140"/>
        <end position="151"/>
    </location>
</feature>
<feature type="compositionally biased region" description="Basic and acidic residues" evidence="1">
    <location>
        <begin position="1260"/>
        <end position="1271"/>
    </location>
</feature>
<dbReference type="VEuPathDB" id="PlasmoDB:PCOAH_00032660"/>
<feature type="compositionally biased region" description="Basic and acidic residues" evidence="1">
    <location>
        <begin position="775"/>
        <end position="800"/>
    </location>
</feature>
<reference evidence="3" key="1">
    <citation type="submission" date="2016-06" db="EMBL/GenBank/DDBJ databases">
        <title>First high quality genome sequence of Plasmodium coatneyi using continuous long reads from single molecule, real-time sequencing.</title>
        <authorList>
            <person name="Chien J.-T."/>
            <person name="Pakala S.B."/>
            <person name="Geraldo J.A."/>
            <person name="Lapp S.A."/>
            <person name="Barnwell J.W."/>
            <person name="Kissinger J.C."/>
            <person name="Galinski M.R."/>
            <person name="Humphrey J.C."/>
        </authorList>
    </citation>
    <scope>NUCLEOTIDE SEQUENCE [LARGE SCALE GENOMIC DNA]</scope>
    <source>
        <strain evidence="3">Hackeri</strain>
    </source>
</reference>
<proteinExistence type="predicted"/>
<gene>
    <name evidence="2" type="ORF">PCOAH_00032660</name>
</gene>
<feature type="compositionally biased region" description="Basic and acidic residues" evidence="1">
    <location>
        <begin position="940"/>
        <end position="954"/>
    </location>
</feature>
<feature type="compositionally biased region" description="Polar residues" evidence="1">
    <location>
        <begin position="623"/>
        <end position="632"/>
    </location>
</feature>
<feature type="region of interest" description="Disordered" evidence="1">
    <location>
        <begin position="623"/>
        <end position="696"/>
    </location>
</feature>
<feature type="region of interest" description="Disordered" evidence="1">
    <location>
        <begin position="94"/>
        <end position="339"/>
    </location>
</feature>
<dbReference type="GeneID" id="30909997"/>
<feature type="compositionally biased region" description="Polar residues" evidence="1">
    <location>
        <begin position="289"/>
        <end position="298"/>
    </location>
</feature>
<feature type="compositionally biased region" description="Basic and acidic residues" evidence="1">
    <location>
        <begin position="1048"/>
        <end position="1058"/>
    </location>
</feature>
<dbReference type="OrthoDB" id="387070at2759"/>
<dbReference type="AlphaFoldDB" id="A0A1B1E297"/>